<protein>
    <recommendedName>
        <fullName evidence="2">histidine kinase</fullName>
        <ecNumber evidence="2">2.7.13.3</ecNumber>
    </recommendedName>
</protein>
<evidence type="ECO:0000256" key="2">
    <source>
        <dbReference type="ARBA" id="ARBA00012438"/>
    </source>
</evidence>
<reference evidence="6 7" key="1">
    <citation type="submission" date="2018-08" db="EMBL/GenBank/DDBJ databases">
        <title>Chitinophagaceae sp. K23C18032701, a novel bacterium isolated from forest soil.</title>
        <authorList>
            <person name="Wang C."/>
        </authorList>
    </citation>
    <scope>NUCLEOTIDE SEQUENCE [LARGE SCALE GENOMIC DNA]</scope>
    <source>
        <strain evidence="6 7">K23C18032701</strain>
    </source>
</reference>
<dbReference type="OrthoDB" id="9796457at2"/>
<dbReference type="GO" id="GO:0030295">
    <property type="term" value="F:protein kinase activator activity"/>
    <property type="evidence" value="ECO:0007669"/>
    <property type="project" value="TreeGrafter"/>
</dbReference>
<dbReference type="RefSeq" id="WP_116846364.1">
    <property type="nucleotide sequence ID" value="NZ_QTJU01000001.1"/>
</dbReference>
<comment type="catalytic activity">
    <reaction evidence="1">
        <text>ATP + protein L-histidine = ADP + protein N-phospho-L-histidine.</text>
        <dbReference type="EC" id="2.7.13.3"/>
    </reaction>
</comment>
<evidence type="ECO:0000259" key="5">
    <source>
        <dbReference type="PROSITE" id="PS50109"/>
    </source>
</evidence>
<dbReference type="PRINTS" id="PR00344">
    <property type="entry name" value="BCTRLSENSOR"/>
</dbReference>
<keyword evidence="7" id="KW-1185">Reference proteome</keyword>
<evidence type="ECO:0000256" key="4">
    <source>
        <dbReference type="ARBA" id="ARBA00022777"/>
    </source>
</evidence>
<gene>
    <name evidence="6" type="ORF">DXN05_02365</name>
</gene>
<feature type="domain" description="Histidine kinase" evidence="5">
    <location>
        <begin position="27"/>
        <end position="91"/>
    </location>
</feature>
<dbReference type="AlphaFoldDB" id="A0A3E1NRP2"/>
<dbReference type="GO" id="GO:0007234">
    <property type="term" value="P:osmosensory signaling via phosphorelay pathway"/>
    <property type="evidence" value="ECO:0007669"/>
    <property type="project" value="TreeGrafter"/>
</dbReference>
<dbReference type="InterPro" id="IPR005467">
    <property type="entry name" value="His_kinase_dom"/>
</dbReference>
<dbReference type="GO" id="GO:0004673">
    <property type="term" value="F:protein histidine kinase activity"/>
    <property type="evidence" value="ECO:0007669"/>
    <property type="project" value="UniProtKB-EC"/>
</dbReference>
<dbReference type="SUPFAM" id="SSF55874">
    <property type="entry name" value="ATPase domain of HSP90 chaperone/DNA topoisomerase II/histidine kinase"/>
    <property type="match status" value="1"/>
</dbReference>
<organism evidence="6 7">
    <name type="scientific">Deminuibacter soli</name>
    <dbReference type="NCBI Taxonomy" id="2291815"/>
    <lineage>
        <taxon>Bacteria</taxon>
        <taxon>Pseudomonadati</taxon>
        <taxon>Bacteroidota</taxon>
        <taxon>Chitinophagia</taxon>
        <taxon>Chitinophagales</taxon>
        <taxon>Chitinophagaceae</taxon>
        <taxon>Deminuibacter</taxon>
    </lineage>
</organism>
<proteinExistence type="predicted"/>
<dbReference type="InterPro" id="IPR004358">
    <property type="entry name" value="Sig_transdc_His_kin-like_C"/>
</dbReference>
<evidence type="ECO:0000313" key="6">
    <source>
        <dbReference type="EMBL" id="RFM30609.1"/>
    </source>
</evidence>
<evidence type="ECO:0000256" key="3">
    <source>
        <dbReference type="ARBA" id="ARBA00022679"/>
    </source>
</evidence>
<dbReference type="InterPro" id="IPR050351">
    <property type="entry name" value="BphY/WalK/GraS-like"/>
</dbReference>
<sequence>MNIPDVRATQLSRRLLSSLAASLFAANGIGFEQEYADRIFQLFQRLHGKTGYAGTGIGLAICKSIANNHKGYITAQGTPGKGASFTIYLKQ</sequence>
<dbReference type="InterPro" id="IPR036890">
    <property type="entry name" value="HATPase_C_sf"/>
</dbReference>
<dbReference type="Gene3D" id="3.30.565.10">
    <property type="entry name" value="Histidine kinase-like ATPase, C-terminal domain"/>
    <property type="match status" value="1"/>
</dbReference>
<dbReference type="PANTHER" id="PTHR42878:SF15">
    <property type="entry name" value="BACTERIOPHYTOCHROME"/>
    <property type="match status" value="1"/>
</dbReference>
<dbReference type="EC" id="2.7.13.3" evidence="2"/>
<evidence type="ECO:0000313" key="7">
    <source>
        <dbReference type="Proteomes" id="UP000261284"/>
    </source>
</evidence>
<dbReference type="Proteomes" id="UP000261284">
    <property type="component" value="Unassembled WGS sequence"/>
</dbReference>
<dbReference type="PROSITE" id="PS50109">
    <property type="entry name" value="HIS_KIN"/>
    <property type="match status" value="1"/>
</dbReference>
<dbReference type="EMBL" id="QTJU01000001">
    <property type="protein sequence ID" value="RFM30609.1"/>
    <property type="molecule type" value="Genomic_DNA"/>
</dbReference>
<keyword evidence="4" id="KW-0418">Kinase</keyword>
<accession>A0A3E1NRP2</accession>
<name>A0A3E1NRP2_9BACT</name>
<keyword evidence="3" id="KW-0808">Transferase</keyword>
<dbReference type="PANTHER" id="PTHR42878">
    <property type="entry name" value="TWO-COMPONENT HISTIDINE KINASE"/>
    <property type="match status" value="1"/>
</dbReference>
<dbReference type="GO" id="GO:0000156">
    <property type="term" value="F:phosphorelay response regulator activity"/>
    <property type="evidence" value="ECO:0007669"/>
    <property type="project" value="TreeGrafter"/>
</dbReference>
<comment type="caution">
    <text evidence="6">The sequence shown here is derived from an EMBL/GenBank/DDBJ whole genome shotgun (WGS) entry which is preliminary data.</text>
</comment>
<evidence type="ECO:0000256" key="1">
    <source>
        <dbReference type="ARBA" id="ARBA00000085"/>
    </source>
</evidence>
<dbReference type="InterPro" id="IPR003594">
    <property type="entry name" value="HATPase_dom"/>
</dbReference>
<dbReference type="Pfam" id="PF02518">
    <property type="entry name" value="HATPase_c"/>
    <property type="match status" value="1"/>
</dbReference>